<evidence type="ECO:0000313" key="20">
    <source>
        <dbReference type="Proteomes" id="UP001152885"/>
    </source>
</evidence>
<dbReference type="InterPro" id="IPR042097">
    <property type="entry name" value="Aminopeptidase_N-like_N_sf"/>
</dbReference>
<dbReference type="Pfam" id="PF09127">
    <property type="entry name" value="Leuk-A4-hydro_C"/>
    <property type="match status" value="1"/>
</dbReference>
<evidence type="ECO:0000256" key="11">
    <source>
        <dbReference type="ARBA" id="ARBA00022833"/>
    </source>
</evidence>
<evidence type="ECO:0000256" key="10">
    <source>
        <dbReference type="ARBA" id="ARBA00022801"/>
    </source>
</evidence>
<keyword evidence="10" id="KW-0378">Hydrolase</keyword>
<keyword evidence="8" id="KW-0645">Protease</keyword>
<dbReference type="Gene3D" id="1.25.40.320">
    <property type="entry name" value="Peptidase M1, leukotriene A4 hydrolase/aminopeptidase C-terminal domain"/>
    <property type="match status" value="1"/>
</dbReference>
<evidence type="ECO:0000256" key="3">
    <source>
        <dbReference type="ARBA" id="ARBA00004123"/>
    </source>
</evidence>
<dbReference type="InterPro" id="IPR001930">
    <property type="entry name" value="Peptidase_M1"/>
</dbReference>
<reference evidence="19" key="1">
    <citation type="submission" date="2022-12" db="EMBL/GenBank/DDBJ databases">
        <authorList>
            <person name="Brejova B."/>
        </authorList>
    </citation>
    <scope>NUCLEOTIDE SEQUENCE</scope>
</reference>
<keyword evidence="7" id="KW-0963">Cytoplasm</keyword>
<comment type="similarity">
    <text evidence="5">Belongs to the peptidase M1 family.</text>
</comment>
<dbReference type="InterPro" id="IPR027268">
    <property type="entry name" value="Peptidase_M4/M1_CTD_sf"/>
</dbReference>
<comment type="cofactor">
    <cofactor evidence="17">
        <name>Zn(2+)</name>
        <dbReference type="ChEBI" id="CHEBI:29105"/>
    </cofactor>
    <text evidence="17">Binds 1 zinc ion per subunit.</text>
</comment>
<gene>
    <name evidence="19" type="ORF">CANVERA_P1439</name>
</gene>
<dbReference type="Gene3D" id="1.10.390.10">
    <property type="entry name" value="Neutral Protease Domain 2"/>
    <property type="match status" value="1"/>
</dbReference>
<evidence type="ECO:0000313" key="19">
    <source>
        <dbReference type="EMBL" id="CAI5756922.1"/>
    </source>
</evidence>
<dbReference type="PANTHER" id="PTHR45726">
    <property type="entry name" value="LEUKOTRIENE A-4 HYDROLASE"/>
    <property type="match status" value="1"/>
</dbReference>
<feature type="binding site" evidence="16">
    <location>
        <begin position="259"/>
        <end position="264"/>
    </location>
    <ligand>
        <name>a peptide</name>
        <dbReference type="ChEBI" id="CHEBI:60466"/>
    </ligand>
</feature>
<dbReference type="CDD" id="cd09599">
    <property type="entry name" value="M1_LTA4H"/>
    <property type="match status" value="1"/>
</dbReference>
<dbReference type="GO" id="GO:0005634">
    <property type="term" value="C:nucleus"/>
    <property type="evidence" value="ECO:0007669"/>
    <property type="project" value="UniProtKB-SubCell"/>
</dbReference>
<dbReference type="InterPro" id="IPR034015">
    <property type="entry name" value="M1_LTA4H"/>
</dbReference>
<keyword evidence="9 17" id="KW-0479">Metal-binding</keyword>
<evidence type="ECO:0000256" key="9">
    <source>
        <dbReference type="ARBA" id="ARBA00022723"/>
    </source>
</evidence>
<feature type="binding site" evidence="17">
    <location>
        <position position="288"/>
    </location>
    <ligand>
        <name>Zn(2+)</name>
        <dbReference type="ChEBI" id="CHEBI:29105"/>
        <note>catalytic</note>
    </ligand>
</feature>
<comment type="subcellular location">
    <subcellularLocation>
        <location evidence="4">Cytoplasm</location>
    </subcellularLocation>
    <subcellularLocation>
        <location evidence="3">Nucleus</location>
    </subcellularLocation>
</comment>
<feature type="binding site" evidence="16">
    <location>
        <begin position="134"/>
        <end position="136"/>
    </location>
    <ligand>
        <name>a peptide</name>
        <dbReference type="ChEBI" id="CHEBI:60466"/>
    </ligand>
</feature>
<dbReference type="AlphaFoldDB" id="A0A9W4XKC6"/>
<evidence type="ECO:0000256" key="6">
    <source>
        <dbReference type="ARBA" id="ARBA00013006"/>
    </source>
</evidence>
<dbReference type="OrthoDB" id="79562at2759"/>
<dbReference type="GO" id="GO:0005829">
    <property type="term" value="C:cytosol"/>
    <property type="evidence" value="ECO:0007669"/>
    <property type="project" value="TreeGrafter"/>
</dbReference>
<dbReference type="GO" id="GO:0004177">
    <property type="term" value="F:aminopeptidase activity"/>
    <property type="evidence" value="ECO:0007669"/>
    <property type="project" value="TreeGrafter"/>
</dbReference>
<feature type="domain" description="Peptidase M1 leukotriene A4 hydrolase/aminopeptidase C-terminal" evidence="18">
    <location>
        <begin position="469"/>
        <end position="619"/>
    </location>
</feature>
<dbReference type="EC" id="3.3.2.10" evidence="6"/>
<feature type="binding site" evidence="16">
    <location>
        <begin position="576"/>
        <end position="578"/>
    </location>
    <ligand>
        <name>a peptide</name>
        <dbReference type="ChEBI" id="CHEBI:60466"/>
    </ligand>
</feature>
<keyword evidence="11 17" id="KW-0862">Zinc</keyword>
<dbReference type="Proteomes" id="UP001152885">
    <property type="component" value="Unassembled WGS sequence"/>
</dbReference>
<keyword evidence="13" id="KW-0539">Nucleus</keyword>
<dbReference type="Gene3D" id="3.30.2010.30">
    <property type="match status" value="1"/>
</dbReference>
<dbReference type="PANTHER" id="PTHR45726:SF3">
    <property type="entry name" value="LEUKOTRIENE A-4 HYDROLASE"/>
    <property type="match status" value="1"/>
</dbReference>
<evidence type="ECO:0000256" key="2">
    <source>
        <dbReference type="ARBA" id="ARBA00002142"/>
    </source>
</evidence>
<dbReference type="EMBL" id="CANTUO010000001">
    <property type="protein sequence ID" value="CAI5756922.1"/>
    <property type="molecule type" value="Genomic_DNA"/>
</dbReference>
<dbReference type="InterPro" id="IPR049980">
    <property type="entry name" value="LTA4H_cat"/>
</dbReference>
<keyword evidence="20" id="KW-1185">Reference proteome</keyword>
<organism evidence="19 20">
    <name type="scientific">Candida verbasci</name>
    <dbReference type="NCBI Taxonomy" id="1227364"/>
    <lineage>
        <taxon>Eukaryota</taxon>
        <taxon>Fungi</taxon>
        <taxon>Dikarya</taxon>
        <taxon>Ascomycota</taxon>
        <taxon>Saccharomycotina</taxon>
        <taxon>Pichiomycetes</taxon>
        <taxon>Debaryomycetaceae</taxon>
        <taxon>Candida/Lodderomyces clade</taxon>
        <taxon>Candida</taxon>
    </lineage>
</organism>
<name>A0A9W4XKC6_9ASCO</name>
<feature type="active site" description="Proton donor" evidence="15">
    <location>
        <position position="390"/>
    </location>
</feature>
<feature type="active site" description="Proton acceptor" evidence="15">
    <location>
        <position position="289"/>
    </location>
</feature>
<protein>
    <recommendedName>
        <fullName evidence="6">soluble epoxide hydrolase</fullName>
        <ecNumber evidence="6">3.3.2.10</ecNumber>
    </recommendedName>
    <alternativeName>
        <fullName evidence="14">Epoxide hydrolase</fullName>
    </alternativeName>
</protein>
<comment type="catalytic activity">
    <reaction evidence="1">
        <text>an epoxide + H2O = an ethanediol</text>
        <dbReference type="Rhea" id="RHEA:19037"/>
        <dbReference type="ChEBI" id="CHEBI:15377"/>
        <dbReference type="ChEBI" id="CHEBI:32955"/>
        <dbReference type="ChEBI" id="CHEBI:140594"/>
        <dbReference type="EC" id="3.3.2.10"/>
    </reaction>
</comment>
<dbReference type="FunFam" id="1.10.390.10:FF:000009">
    <property type="entry name" value="Leukotriene A(4) hydrolase"/>
    <property type="match status" value="1"/>
</dbReference>
<proteinExistence type="inferred from homology"/>
<evidence type="ECO:0000256" key="17">
    <source>
        <dbReference type="PIRSR" id="PIRSR634015-3"/>
    </source>
</evidence>
<dbReference type="SUPFAM" id="SSF48371">
    <property type="entry name" value="ARM repeat"/>
    <property type="match status" value="1"/>
</dbReference>
<dbReference type="InterPro" id="IPR015211">
    <property type="entry name" value="Peptidase_M1_C"/>
</dbReference>
<feature type="binding site" evidence="17">
    <location>
        <position position="311"/>
    </location>
    <ligand>
        <name>Zn(2+)</name>
        <dbReference type="ChEBI" id="CHEBI:29105"/>
        <note>catalytic</note>
    </ligand>
</feature>
<evidence type="ECO:0000256" key="14">
    <source>
        <dbReference type="ARBA" id="ARBA00030177"/>
    </source>
</evidence>
<dbReference type="FunFam" id="1.25.40.320:FF:000001">
    <property type="entry name" value="Leukotriene A(4) hydrolase"/>
    <property type="match status" value="1"/>
</dbReference>
<dbReference type="FunFam" id="3.30.2010.30:FF:000001">
    <property type="entry name" value="Leukotriene A(4) hydrolase"/>
    <property type="match status" value="1"/>
</dbReference>
<dbReference type="Pfam" id="PF01433">
    <property type="entry name" value="Peptidase_M1"/>
    <property type="match status" value="1"/>
</dbReference>
<dbReference type="SMART" id="SM01263">
    <property type="entry name" value="Leuk-A4-hydro_C"/>
    <property type="match status" value="1"/>
</dbReference>
<dbReference type="InterPro" id="IPR016024">
    <property type="entry name" value="ARM-type_fold"/>
</dbReference>
<evidence type="ECO:0000256" key="7">
    <source>
        <dbReference type="ARBA" id="ARBA00022490"/>
    </source>
</evidence>
<feature type="binding site" evidence="17">
    <location>
        <position position="292"/>
    </location>
    <ligand>
        <name>Zn(2+)</name>
        <dbReference type="ChEBI" id="CHEBI:29105"/>
        <note>catalytic</note>
    </ligand>
</feature>
<dbReference type="PRINTS" id="PR00756">
    <property type="entry name" value="ALADIPTASE"/>
</dbReference>
<evidence type="ECO:0000256" key="1">
    <source>
        <dbReference type="ARBA" id="ARBA00001268"/>
    </source>
</evidence>
<comment type="function">
    <text evidence="2">Aminopeptidase that preferentially cleaves di- and tripeptides. Also has low epoxide hydrolase activity (in vitro). Can hydrolyze the epoxide leukotriene LTA(4) but it forms preferentially 5,6-dihydroxy-7,9,11,14-eicosatetraenoic acid rather than the cytokine leukotriene B(4) as the product compared to the homologous mammalian enzyme (in vitro).</text>
</comment>
<evidence type="ECO:0000256" key="4">
    <source>
        <dbReference type="ARBA" id="ARBA00004496"/>
    </source>
</evidence>
<evidence type="ECO:0000259" key="18">
    <source>
        <dbReference type="SMART" id="SM01263"/>
    </source>
</evidence>
<dbReference type="InterPro" id="IPR045357">
    <property type="entry name" value="Aminopeptidase_N-like_N"/>
</dbReference>
<evidence type="ECO:0000256" key="15">
    <source>
        <dbReference type="PIRSR" id="PIRSR634015-1"/>
    </source>
</evidence>
<sequence length="622" mass="72167">MSKIIDKIKSKAHDIDPCTLSNYTKFQVECTELQLKVLFDEKILQGKVLFNLIRKENSINEVVLDSKYLKIDSVKVNNEKAKYEIAKEVPIYGSALTIPIKSNKIQLEIEFETTSKCSAIQFIQGDTGPFLFSQCEAIHARTLFPCFDTPAVKSIYKFIGISNLPVTMSGIPREFNKGEVYHFDQPIPIPSYLVSITSANLQKLSIGPRSDVYAEEPLITKCQFEFELDMENFLKIAENLVFDYEWGVFNALVLCLSYPYGGMEIPQYSQLTPTLICGDRSQLKVLAHELAHSWSGNLVTNETWEHFWLNEGWTVYLERRIIGEIAKLKAKERGLNVDPEIYGEEVRQFNMINGWNSLVETCSNFNPDFTKLVWNLKGKDPDDSFSKIPYEKGFFFLYHLEVKLGGLNEFDPFIKYYFKKFRYQSTNTAKFVETLYEFYPNKREILDSIDWDKWLFESGLPEEPKLDKTLANQVYSLVDKWVEFYYQPELFNESDIENFEVEQSILFLETLIEKFKNLEISPNIIKQFPKIYPSYHKSLNGEIVSAWNDLLITYGDYESADDVVINFASWLGTVGRMKYVRPGYKVLVKGISKDYAIAVFQKHKDFYHPICRTMVMKDLGIN</sequence>
<dbReference type="SUPFAM" id="SSF63737">
    <property type="entry name" value="Leukotriene A4 hydrolase N-terminal domain"/>
    <property type="match status" value="1"/>
</dbReference>
<dbReference type="Gene3D" id="2.60.40.1730">
    <property type="entry name" value="tricorn interacting facor f3 domain"/>
    <property type="match status" value="1"/>
</dbReference>
<evidence type="ECO:0000256" key="12">
    <source>
        <dbReference type="ARBA" id="ARBA00023049"/>
    </source>
</evidence>
<evidence type="ECO:0000256" key="8">
    <source>
        <dbReference type="ARBA" id="ARBA00022670"/>
    </source>
</evidence>
<dbReference type="GO" id="GO:0004301">
    <property type="term" value="F:epoxide hydrolase activity"/>
    <property type="evidence" value="ECO:0007669"/>
    <property type="project" value="UniProtKB-EC"/>
</dbReference>
<dbReference type="GO" id="GO:0008237">
    <property type="term" value="F:metallopeptidase activity"/>
    <property type="evidence" value="ECO:0007669"/>
    <property type="project" value="UniProtKB-KW"/>
</dbReference>
<dbReference type="InterPro" id="IPR038502">
    <property type="entry name" value="M1_LTA-4_hydro/amino_C_sf"/>
</dbReference>
<evidence type="ECO:0000256" key="5">
    <source>
        <dbReference type="ARBA" id="ARBA00010136"/>
    </source>
</evidence>
<accession>A0A9W4XKC6</accession>
<dbReference type="GO" id="GO:0008270">
    <property type="term" value="F:zinc ion binding"/>
    <property type="evidence" value="ECO:0007669"/>
    <property type="project" value="InterPro"/>
</dbReference>
<dbReference type="GO" id="GO:0006508">
    <property type="term" value="P:proteolysis"/>
    <property type="evidence" value="ECO:0007669"/>
    <property type="project" value="UniProtKB-KW"/>
</dbReference>
<dbReference type="Pfam" id="PF17900">
    <property type="entry name" value="Peptidase_M1_N"/>
    <property type="match status" value="1"/>
</dbReference>
<comment type="caution">
    <text evidence="19">The sequence shown here is derived from an EMBL/GenBank/DDBJ whole genome shotgun (WGS) entry which is preliminary data.</text>
</comment>
<evidence type="ECO:0000256" key="13">
    <source>
        <dbReference type="ARBA" id="ARBA00023242"/>
    </source>
</evidence>
<dbReference type="SUPFAM" id="SSF55486">
    <property type="entry name" value="Metalloproteases ('zincins'), catalytic domain"/>
    <property type="match status" value="1"/>
</dbReference>
<keyword evidence="12" id="KW-0482">Metalloprotease</keyword>
<dbReference type="InterPro" id="IPR014782">
    <property type="entry name" value="Peptidase_M1_dom"/>
</dbReference>
<evidence type="ECO:0000256" key="16">
    <source>
        <dbReference type="PIRSR" id="PIRSR634015-2"/>
    </source>
</evidence>